<dbReference type="InterPro" id="IPR027417">
    <property type="entry name" value="P-loop_NTPase"/>
</dbReference>
<dbReference type="AlphaFoldDB" id="A0A939TBB6"/>
<gene>
    <name evidence="2" type="ORF">J4573_40255</name>
</gene>
<sequence length="368" mass="38975">MIKFVTLGGFLGAGKTTTMIAAARMLEEGGRRVAVVTNDQGTELIDTRLVRSHLDSVGEVTGGCFCCRFEDLMTVTSRLLASGDVDTVMAEAVGSCTDLQATVIRPLRAYYQDDFSPAPLTVIVDPRRFAELNSALPFFDRDNDMAYLFGHQLAEADIIAVNKADLLSDEDREKIIADLTANHPHATVLAYSAKTGEGLAELVAAWDTSPPPAPHVDIDYDRYAAAEAELAWFNQTATVTADEPGFSPEQWARTALAHLSEAALRNGWVVGHLKVGVETASGLTKASVTSAGEAPEMDSVVAEPALSGTVNINARVACAPEVMDAAADAARAAADADTGAASTPDTETAIAFRPGYPRPIHRITDPVG</sequence>
<proteinExistence type="predicted"/>
<organism evidence="2 3">
    <name type="scientific">Actinomadura barringtoniae</name>
    <dbReference type="NCBI Taxonomy" id="1427535"/>
    <lineage>
        <taxon>Bacteria</taxon>
        <taxon>Bacillati</taxon>
        <taxon>Actinomycetota</taxon>
        <taxon>Actinomycetes</taxon>
        <taxon>Streptosporangiales</taxon>
        <taxon>Thermomonosporaceae</taxon>
        <taxon>Actinomadura</taxon>
    </lineage>
</organism>
<dbReference type="GO" id="GO:0005737">
    <property type="term" value="C:cytoplasm"/>
    <property type="evidence" value="ECO:0007669"/>
    <property type="project" value="TreeGrafter"/>
</dbReference>
<reference evidence="2" key="1">
    <citation type="submission" date="2021-03" db="EMBL/GenBank/DDBJ databases">
        <authorList>
            <person name="Kanchanasin P."/>
            <person name="Saeng-In P."/>
            <person name="Phongsopitanun W."/>
            <person name="Yuki M."/>
            <person name="Kudo T."/>
            <person name="Ohkuma M."/>
            <person name="Tanasupawat S."/>
        </authorList>
    </citation>
    <scope>NUCLEOTIDE SEQUENCE</scope>
    <source>
        <strain evidence="2">GKU 128</strain>
    </source>
</reference>
<dbReference type="PANTHER" id="PTHR13748:SF62">
    <property type="entry name" value="COBW DOMAIN-CONTAINING PROTEIN"/>
    <property type="match status" value="1"/>
</dbReference>
<comment type="caution">
    <text evidence="2">The sequence shown here is derived from an EMBL/GenBank/DDBJ whole genome shotgun (WGS) entry which is preliminary data.</text>
</comment>
<evidence type="ECO:0000313" key="3">
    <source>
        <dbReference type="Proteomes" id="UP000669179"/>
    </source>
</evidence>
<feature type="domain" description="CobW/HypB/UreG nucleotide-binding" evidence="1">
    <location>
        <begin position="5"/>
        <end position="189"/>
    </location>
</feature>
<dbReference type="InterPro" id="IPR003495">
    <property type="entry name" value="CobW/HypB/UreG_nucleotide-bd"/>
</dbReference>
<dbReference type="Gene3D" id="3.40.50.300">
    <property type="entry name" value="P-loop containing nucleotide triphosphate hydrolases"/>
    <property type="match status" value="1"/>
</dbReference>
<accession>A0A939TBB6</accession>
<dbReference type="Pfam" id="PF02492">
    <property type="entry name" value="cobW"/>
    <property type="match status" value="1"/>
</dbReference>
<dbReference type="SUPFAM" id="SSF52540">
    <property type="entry name" value="P-loop containing nucleoside triphosphate hydrolases"/>
    <property type="match status" value="1"/>
</dbReference>
<evidence type="ECO:0000259" key="1">
    <source>
        <dbReference type="Pfam" id="PF02492"/>
    </source>
</evidence>
<dbReference type="Proteomes" id="UP000669179">
    <property type="component" value="Unassembled WGS sequence"/>
</dbReference>
<dbReference type="PANTHER" id="PTHR13748">
    <property type="entry name" value="COBW-RELATED"/>
    <property type="match status" value="1"/>
</dbReference>
<evidence type="ECO:0000313" key="2">
    <source>
        <dbReference type="EMBL" id="MBO2453382.1"/>
    </source>
</evidence>
<keyword evidence="3" id="KW-1185">Reference proteome</keyword>
<dbReference type="EMBL" id="JAGEOJ010000020">
    <property type="protein sequence ID" value="MBO2453382.1"/>
    <property type="molecule type" value="Genomic_DNA"/>
</dbReference>
<dbReference type="RefSeq" id="WP_208261407.1">
    <property type="nucleotide sequence ID" value="NZ_JAGEOJ010000020.1"/>
</dbReference>
<dbReference type="InterPro" id="IPR051316">
    <property type="entry name" value="Zinc-reg_GTPase_activator"/>
</dbReference>
<protein>
    <recommendedName>
        <fullName evidence="1">CobW/HypB/UreG nucleotide-binding domain-containing protein</fullName>
    </recommendedName>
</protein>
<name>A0A939TBB6_9ACTN</name>